<accession>A0A0D5YUW4</accession>
<proteinExistence type="inferred from homology"/>
<dbReference type="SUPFAM" id="SSF82171">
    <property type="entry name" value="DPP6 N-terminal domain-like"/>
    <property type="match status" value="1"/>
</dbReference>
<dbReference type="KEGG" id="mlt:VC82_2096"/>
<gene>
    <name evidence="2" type="ORF">VC82_2096</name>
</gene>
<name>A0A0D5YUW4_9FLAO</name>
<sequence length="315" mass="36826">MKINILKVLPTLIVLFIFINCGPKQPEYAIAYNVLFDAENDNYEVFTMNLDGSNKKNVTNLPGVEWSYYSYKDQLYFISDKDFCHRCYRLYVTDPKGKSIKKVSDVVLADSWMSSRKNGTELIVKPSSKIDSVFYIINMKGEVVKKLPTGLPYFSDPLFVNDGKQLVFRGSKKRFKKDNGYLDELYIMNDDGSSLRQLTHYPKNDTTAKWHHYHAGPPKLHPSENFISYQSFQDGKYSLYAVSLDGEKQWKLTENEQNEGWHDWSPDGKWLVIELFDDEQTQFHIGLMNWETKEMKILTDTTYRYQQAPNFVEIK</sequence>
<reference evidence="2 3" key="1">
    <citation type="submission" date="2015-03" db="EMBL/GenBank/DDBJ databases">
        <title>Complete genome sequence of Muricauda lutaonensis CC-HSB-11T, isolated from a coastal hot spring.</title>
        <authorList>
            <person name="Kim K.M."/>
        </authorList>
    </citation>
    <scope>NUCLEOTIDE SEQUENCE [LARGE SCALE GENOMIC DNA]</scope>
    <source>
        <strain evidence="2 3">CC-HSB-11</strain>
    </source>
</reference>
<dbReference type="PANTHER" id="PTHR36842">
    <property type="entry name" value="PROTEIN TOLB HOMOLOG"/>
    <property type="match status" value="1"/>
</dbReference>
<evidence type="ECO:0000313" key="3">
    <source>
        <dbReference type="Proteomes" id="UP000032726"/>
    </source>
</evidence>
<dbReference type="EMBL" id="CP011071">
    <property type="protein sequence ID" value="AKA35691.1"/>
    <property type="molecule type" value="Genomic_DNA"/>
</dbReference>
<dbReference type="InterPro" id="IPR011042">
    <property type="entry name" value="6-blade_b-propeller_TolB-like"/>
</dbReference>
<dbReference type="AlphaFoldDB" id="A0A0D5YUW4"/>
<keyword evidence="3" id="KW-1185">Reference proteome</keyword>
<evidence type="ECO:0000256" key="1">
    <source>
        <dbReference type="ARBA" id="ARBA00009820"/>
    </source>
</evidence>
<dbReference type="Gene3D" id="2.120.10.30">
    <property type="entry name" value="TolB, C-terminal domain"/>
    <property type="match status" value="2"/>
</dbReference>
<dbReference type="RefSeq" id="WP_045802318.1">
    <property type="nucleotide sequence ID" value="NZ_CP011071.1"/>
</dbReference>
<dbReference type="PANTHER" id="PTHR36842:SF1">
    <property type="entry name" value="PROTEIN TOLB"/>
    <property type="match status" value="1"/>
</dbReference>
<dbReference type="InterPro" id="IPR011659">
    <property type="entry name" value="WD40"/>
</dbReference>
<dbReference type="Pfam" id="PF07676">
    <property type="entry name" value="PD40"/>
    <property type="match status" value="1"/>
</dbReference>
<dbReference type="HOGENOM" id="CLU_885115_0_0_10"/>
<dbReference type="STRING" id="516051.VC82_2096"/>
<dbReference type="OrthoDB" id="9815657at2"/>
<evidence type="ECO:0000313" key="2">
    <source>
        <dbReference type="EMBL" id="AKA35691.1"/>
    </source>
</evidence>
<dbReference type="Proteomes" id="UP000032726">
    <property type="component" value="Chromosome"/>
</dbReference>
<comment type="similarity">
    <text evidence="1">Belongs to the TolB family.</text>
</comment>
<protein>
    <submittedName>
        <fullName evidence="2">WD40-like beta Propeller containing protein</fullName>
    </submittedName>
</protein>
<organism evidence="2 3">
    <name type="scientific">Flagellimonas lutaonensis</name>
    <dbReference type="NCBI Taxonomy" id="516051"/>
    <lineage>
        <taxon>Bacteria</taxon>
        <taxon>Pseudomonadati</taxon>
        <taxon>Bacteroidota</taxon>
        <taxon>Flavobacteriia</taxon>
        <taxon>Flavobacteriales</taxon>
        <taxon>Flavobacteriaceae</taxon>
        <taxon>Flagellimonas</taxon>
    </lineage>
</organism>